<protein>
    <submittedName>
        <fullName evidence="1">Uncharacterized protein</fullName>
    </submittedName>
</protein>
<dbReference type="KEGG" id="dat:HRM2_17920"/>
<dbReference type="eggNOG" id="ENOG502ZTHB">
    <property type="taxonomic scope" value="Bacteria"/>
</dbReference>
<name>C0QB97_DESAH</name>
<gene>
    <name evidence="1" type="ordered locus">HRM2_17920</name>
</gene>
<organism evidence="1 2">
    <name type="scientific">Desulforapulum autotrophicum (strain ATCC 43914 / DSM 3382 / VKM B-1955 / HRM2)</name>
    <name type="common">Desulfobacterium autotrophicum</name>
    <dbReference type="NCBI Taxonomy" id="177437"/>
    <lineage>
        <taxon>Bacteria</taxon>
        <taxon>Pseudomonadati</taxon>
        <taxon>Thermodesulfobacteriota</taxon>
        <taxon>Desulfobacteria</taxon>
        <taxon>Desulfobacterales</taxon>
        <taxon>Desulfobacteraceae</taxon>
        <taxon>Desulforapulum</taxon>
    </lineage>
</organism>
<reference evidence="1 2" key="1">
    <citation type="journal article" date="2009" name="Environ. Microbiol.">
        <title>Genome sequence of Desulfobacterium autotrophicum HRM2, a marine sulfate reducer oxidizing organic carbon completely to carbon dioxide.</title>
        <authorList>
            <person name="Strittmatter A.W."/>
            <person name="Liesegang H."/>
            <person name="Rabus R."/>
            <person name="Decker I."/>
            <person name="Amann J."/>
            <person name="Andres S."/>
            <person name="Henne A."/>
            <person name="Fricke W.F."/>
            <person name="Martinez-Arias R."/>
            <person name="Bartels D."/>
            <person name="Goesmann A."/>
            <person name="Krause L."/>
            <person name="Puehler A."/>
            <person name="Klenk H.P."/>
            <person name="Richter M."/>
            <person name="Schuler M."/>
            <person name="Gloeckner F.O."/>
            <person name="Meyerdierks A."/>
            <person name="Gottschalk G."/>
            <person name="Amann R."/>
        </authorList>
    </citation>
    <scope>NUCLEOTIDE SEQUENCE [LARGE SCALE GENOMIC DNA]</scope>
    <source>
        <strain evidence="2">ATCC 43914 / DSM 3382 / HRM2</strain>
    </source>
</reference>
<dbReference type="RefSeq" id="WP_015903682.1">
    <property type="nucleotide sequence ID" value="NC_012108.1"/>
</dbReference>
<dbReference type="EMBL" id="CP001087">
    <property type="protein sequence ID" value="ACN14896.1"/>
    <property type="molecule type" value="Genomic_DNA"/>
</dbReference>
<dbReference type="HOGENOM" id="CLU_1432423_0_0_7"/>
<evidence type="ECO:0000313" key="1">
    <source>
        <dbReference type="EMBL" id="ACN14896.1"/>
    </source>
</evidence>
<evidence type="ECO:0000313" key="2">
    <source>
        <dbReference type="Proteomes" id="UP000000442"/>
    </source>
</evidence>
<sequence>MGTAAIIAIAAVAIFFIWNTNRAKNVIKARLYKEYGYDPEIEKLGGAELMKMNDRMDAMGTLKDSSLKTALELYQKNSGIGQALTSDQFELIVSTSGFKDIDSRYKALGLTNWGALAWLSAQHVGNVLKLMEDGKSISTLIYDVTEKMACIGTFIFNQVPELKLTKKDMTPIENAALAATQWLNETESP</sequence>
<dbReference type="OrthoDB" id="9969481at2"/>
<dbReference type="Proteomes" id="UP000000442">
    <property type="component" value="Chromosome"/>
</dbReference>
<dbReference type="AlphaFoldDB" id="C0QB97"/>
<proteinExistence type="predicted"/>
<accession>C0QB97</accession>
<keyword evidence="2" id="KW-1185">Reference proteome</keyword>